<organism evidence="1 2">
    <name type="scientific">Guyanagaster necrorhizus</name>
    <dbReference type="NCBI Taxonomy" id="856835"/>
    <lineage>
        <taxon>Eukaryota</taxon>
        <taxon>Fungi</taxon>
        <taxon>Dikarya</taxon>
        <taxon>Basidiomycota</taxon>
        <taxon>Agaricomycotina</taxon>
        <taxon>Agaricomycetes</taxon>
        <taxon>Agaricomycetidae</taxon>
        <taxon>Agaricales</taxon>
        <taxon>Marasmiineae</taxon>
        <taxon>Physalacriaceae</taxon>
        <taxon>Guyanagaster</taxon>
    </lineage>
</organism>
<gene>
    <name evidence="1" type="ORF">BT62DRAFT_1014369</name>
</gene>
<name>A0A9P7VEJ0_9AGAR</name>
<dbReference type="Proteomes" id="UP000812287">
    <property type="component" value="Unassembled WGS sequence"/>
</dbReference>
<protein>
    <submittedName>
        <fullName evidence="1">Uncharacterized protein</fullName>
    </submittedName>
</protein>
<dbReference type="EMBL" id="MU250627">
    <property type="protein sequence ID" value="KAG7439107.1"/>
    <property type="molecule type" value="Genomic_DNA"/>
</dbReference>
<dbReference type="RefSeq" id="XP_043032611.1">
    <property type="nucleotide sequence ID" value="XM_043178204.1"/>
</dbReference>
<sequence>MSTHQGDGNGGLSVTKQMRNILDQPGYLSFEVGGETLRVLYNDISTSFDPQKLTYFGLCCYLGDYLRVVKSNLETPPPSKVQRRHTGLGISPSCPARNACKQPIPSISASSNISYLAARL</sequence>
<dbReference type="GeneID" id="66100491"/>
<dbReference type="OrthoDB" id="194358at2759"/>
<evidence type="ECO:0000313" key="1">
    <source>
        <dbReference type="EMBL" id="KAG7439107.1"/>
    </source>
</evidence>
<reference evidence="1" key="1">
    <citation type="submission" date="2020-11" db="EMBL/GenBank/DDBJ databases">
        <title>Adaptations for nitrogen fixation in a non-lichenized fungal sporocarp promotes dispersal by wood-feeding termites.</title>
        <authorList>
            <consortium name="DOE Joint Genome Institute"/>
            <person name="Koch R.A."/>
            <person name="Yoon G."/>
            <person name="Arayal U."/>
            <person name="Lail K."/>
            <person name="Amirebrahimi M."/>
            <person name="Labutti K."/>
            <person name="Lipzen A."/>
            <person name="Riley R."/>
            <person name="Barry K."/>
            <person name="Henrissat B."/>
            <person name="Grigoriev I.V."/>
            <person name="Herr J.R."/>
            <person name="Aime M.C."/>
        </authorList>
    </citation>
    <scope>NUCLEOTIDE SEQUENCE</scope>
    <source>
        <strain evidence="1">MCA 3950</strain>
    </source>
</reference>
<comment type="caution">
    <text evidence="1">The sequence shown here is derived from an EMBL/GenBank/DDBJ whole genome shotgun (WGS) entry which is preliminary data.</text>
</comment>
<proteinExistence type="predicted"/>
<accession>A0A9P7VEJ0</accession>
<dbReference type="AlphaFoldDB" id="A0A9P7VEJ0"/>
<keyword evidence="2" id="KW-1185">Reference proteome</keyword>
<evidence type="ECO:0000313" key="2">
    <source>
        <dbReference type="Proteomes" id="UP000812287"/>
    </source>
</evidence>